<name>A0A841EJK5_9BACT</name>
<keyword evidence="3" id="KW-1185">Reference proteome</keyword>
<sequence length="168" mass="18328">MKKIAFIFSLMLLSFSGFSQYKTWAVGAKLGDPSGLTIRHYLSNDKNALELNVGVYGALWGLRSPYRDGNFDGAGISFSGIYLWHQQLGNSPLRCYYGFGGQITSRSYILASKQTPNTGIGGVGQAGLEYGVPDSPLSVFGELGLYLELVPSFFYTHPQGGLGVRYNF</sequence>
<reference evidence="2 3" key="1">
    <citation type="submission" date="2020-08" db="EMBL/GenBank/DDBJ databases">
        <title>Functional genomics of gut bacteria from endangered species of beetles.</title>
        <authorList>
            <person name="Carlos-Shanley C."/>
        </authorList>
    </citation>
    <scope>NUCLEOTIDE SEQUENCE [LARGE SCALE GENOMIC DNA]</scope>
    <source>
        <strain evidence="2 3">S00070</strain>
    </source>
</reference>
<gene>
    <name evidence="2" type="ORF">HNP25_001768</name>
</gene>
<evidence type="ECO:0000313" key="3">
    <source>
        <dbReference type="Proteomes" id="UP000524404"/>
    </source>
</evidence>
<evidence type="ECO:0000313" key="2">
    <source>
        <dbReference type="EMBL" id="MBB6003116.1"/>
    </source>
</evidence>
<dbReference type="AlphaFoldDB" id="A0A841EJK5"/>
<keyword evidence="1" id="KW-0732">Signal</keyword>
<dbReference type="RefSeq" id="WP_184133360.1">
    <property type="nucleotide sequence ID" value="NZ_JACHKT010000010.1"/>
</dbReference>
<dbReference type="Proteomes" id="UP000524404">
    <property type="component" value="Unassembled WGS sequence"/>
</dbReference>
<organism evidence="2 3">
    <name type="scientific">Arcicella rosea</name>
    <dbReference type="NCBI Taxonomy" id="502909"/>
    <lineage>
        <taxon>Bacteria</taxon>
        <taxon>Pseudomonadati</taxon>
        <taxon>Bacteroidota</taxon>
        <taxon>Cytophagia</taxon>
        <taxon>Cytophagales</taxon>
        <taxon>Flectobacillaceae</taxon>
        <taxon>Arcicella</taxon>
    </lineage>
</organism>
<proteinExistence type="predicted"/>
<feature type="signal peptide" evidence="1">
    <location>
        <begin position="1"/>
        <end position="21"/>
    </location>
</feature>
<feature type="chain" id="PRO_5032372343" description="Outer membrane protein beta-barrel domain-containing protein" evidence="1">
    <location>
        <begin position="22"/>
        <end position="168"/>
    </location>
</feature>
<comment type="caution">
    <text evidence="2">The sequence shown here is derived from an EMBL/GenBank/DDBJ whole genome shotgun (WGS) entry which is preliminary data.</text>
</comment>
<protein>
    <recommendedName>
        <fullName evidence="4">Outer membrane protein beta-barrel domain-containing protein</fullName>
    </recommendedName>
</protein>
<evidence type="ECO:0000256" key="1">
    <source>
        <dbReference type="SAM" id="SignalP"/>
    </source>
</evidence>
<dbReference type="EMBL" id="JACHKT010000010">
    <property type="protein sequence ID" value="MBB6003116.1"/>
    <property type="molecule type" value="Genomic_DNA"/>
</dbReference>
<accession>A0A841EJK5</accession>
<evidence type="ECO:0008006" key="4">
    <source>
        <dbReference type="Google" id="ProtNLM"/>
    </source>
</evidence>